<evidence type="ECO:0000259" key="4">
    <source>
        <dbReference type="Pfam" id="PF16173"/>
    </source>
</evidence>
<evidence type="ECO:0000256" key="1">
    <source>
        <dbReference type="SAM" id="MobiDB-lite"/>
    </source>
</evidence>
<dbReference type="InterPro" id="IPR032267">
    <property type="entry name" value="DUF4832"/>
</dbReference>
<sequence>MSKFFYVLLFVIGYTYSQYSSTFTQDNNVTLLNPERGFLSLVETQSVLESPSPLSDFTMNSLLSNNILIVQRIWYIKAFINTDLSTSQLQLVSNDFNMARKYNFKVIPRFTYSQSSTESDANMTVIQRHISQLAPIIKNNSDIIAVFQAGFIGSYGEWYYSSNNLNNNGNYTLLVNTLLSVLPQDRTVQIRTPSYKQNMFNVAFSPYSLSGPPTGIRSTNYSRVGVHNDCFLADATDYGTYINAYDRQWLANESIRIPFGGETCAVSSYSVCDNAKKDLSLFHTSFLNINYNQDVITSWRNGGCFNEIANRLGYRLSLIRSFVNVTNNVLSYSISFNNTGYAAPYNPYQIQIAFVNSTGVVYNVPLDHDVRYWTPELSPIVISSRVNLDSSIVSNGNYSLFIKICDPLFVNNSRYCIKLANSGMDVMSEYYGLKTTVSLQATIATPTPTPTATPSLNTTTPTTTPTSTVTITTTPTPTSSAPSTHSSLILLTLLVLFITL</sequence>
<accession>A0AAW2ZIS8</accession>
<evidence type="ECO:0000313" key="5">
    <source>
        <dbReference type="EMBL" id="KAL0488685.1"/>
    </source>
</evidence>
<feature type="domain" description="DUF4832" evidence="3">
    <location>
        <begin position="223"/>
        <end position="421"/>
    </location>
</feature>
<dbReference type="Proteomes" id="UP001431209">
    <property type="component" value="Unassembled WGS sequence"/>
</dbReference>
<keyword evidence="6" id="KW-1185">Reference proteome</keyword>
<keyword evidence="2" id="KW-0732">Signal</keyword>
<feature type="chain" id="PRO_5043441906" description="DUF4832 domain-containing protein" evidence="2">
    <location>
        <begin position="18"/>
        <end position="500"/>
    </location>
</feature>
<dbReference type="InterPro" id="IPR032379">
    <property type="entry name" value="DUF4874"/>
</dbReference>
<reference evidence="5 6" key="1">
    <citation type="submission" date="2024-03" db="EMBL/GenBank/DDBJ databases">
        <title>The Acrasis kona genome and developmental transcriptomes reveal deep origins of eukaryotic multicellular pathways.</title>
        <authorList>
            <person name="Sheikh S."/>
            <person name="Fu C.-J."/>
            <person name="Brown M.W."/>
            <person name="Baldauf S.L."/>
        </authorList>
    </citation>
    <scope>NUCLEOTIDE SEQUENCE [LARGE SCALE GENOMIC DNA]</scope>
    <source>
        <strain evidence="5 6">ATCC MYA-3509</strain>
    </source>
</reference>
<feature type="region of interest" description="Disordered" evidence="1">
    <location>
        <begin position="446"/>
        <end position="479"/>
    </location>
</feature>
<dbReference type="EMBL" id="JAOPGA020001461">
    <property type="protein sequence ID" value="KAL0488685.1"/>
    <property type="molecule type" value="Genomic_DNA"/>
</dbReference>
<organism evidence="5 6">
    <name type="scientific">Acrasis kona</name>
    <dbReference type="NCBI Taxonomy" id="1008807"/>
    <lineage>
        <taxon>Eukaryota</taxon>
        <taxon>Discoba</taxon>
        <taxon>Heterolobosea</taxon>
        <taxon>Tetramitia</taxon>
        <taxon>Eutetramitia</taxon>
        <taxon>Acrasidae</taxon>
        <taxon>Acrasis</taxon>
    </lineage>
</organism>
<feature type="signal peptide" evidence="2">
    <location>
        <begin position="1"/>
        <end position="17"/>
    </location>
</feature>
<comment type="caution">
    <text evidence="5">The sequence shown here is derived from an EMBL/GenBank/DDBJ whole genome shotgun (WGS) entry which is preliminary data.</text>
</comment>
<evidence type="ECO:0000256" key="2">
    <source>
        <dbReference type="SAM" id="SignalP"/>
    </source>
</evidence>
<gene>
    <name evidence="5" type="ORF">AKO1_015837</name>
</gene>
<dbReference type="Pfam" id="PF16116">
    <property type="entry name" value="DUF4832"/>
    <property type="match status" value="1"/>
</dbReference>
<dbReference type="Pfam" id="PF16173">
    <property type="entry name" value="DUF4874"/>
    <property type="match status" value="1"/>
</dbReference>
<feature type="domain" description="DUF4874" evidence="4">
    <location>
        <begin position="33"/>
        <end position="195"/>
    </location>
</feature>
<evidence type="ECO:0008006" key="7">
    <source>
        <dbReference type="Google" id="ProtNLM"/>
    </source>
</evidence>
<protein>
    <recommendedName>
        <fullName evidence="7">DUF4832 domain-containing protein</fullName>
    </recommendedName>
</protein>
<dbReference type="AlphaFoldDB" id="A0AAW2ZIS8"/>
<evidence type="ECO:0000259" key="3">
    <source>
        <dbReference type="Pfam" id="PF16116"/>
    </source>
</evidence>
<evidence type="ECO:0000313" key="6">
    <source>
        <dbReference type="Proteomes" id="UP001431209"/>
    </source>
</evidence>
<name>A0AAW2ZIS8_9EUKA</name>
<proteinExistence type="predicted"/>